<keyword evidence="4" id="KW-1185">Reference proteome</keyword>
<evidence type="ECO:0000259" key="1">
    <source>
        <dbReference type="Pfam" id="PF03033"/>
    </source>
</evidence>
<reference evidence="3 4" key="1">
    <citation type="journal article" date="2020" name="ISME J.">
        <title>Comparative genomics reveals insights into cyanobacterial evolution and habitat adaptation.</title>
        <authorList>
            <person name="Chen M.Y."/>
            <person name="Teng W.K."/>
            <person name="Zhao L."/>
            <person name="Hu C.X."/>
            <person name="Zhou Y.K."/>
            <person name="Han B.P."/>
            <person name="Song L.R."/>
            <person name="Shu W.S."/>
        </authorList>
    </citation>
    <scope>NUCLEOTIDE SEQUENCE [LARGE SCALE GENOMIC DNA]</scope>
    <source>
        <strain evidence="3 4">FACHB-119</strain>
    </source>
</reference>
<accession>A0ABR8DCT9</accession>
<evidence type="ECO:0000313" key="3">
    <source>
        <dbReference type="EMBL" id="MBD2504924.1"/>
    </source>
</evidence>
<dbReference type="InterPro" id="IPR010610">
    <property type="entry name" value="EryCIII-like_C"/>
</dbReference>
<dbReference type="InterPro" id="IPR002213">
    <property type="entry name" value="UDP_glucos_trans"/>
</dbReference>
<feature type="domain" description="Glycosyltransferase family 28 N-terminal" evidence="1">
    <location>
        <begin position="3"/>
        <end position="143"/>
    </location>
</feature>
<name>A0ABR8DCT9_9NOST</name>
<feature type="domain" description="Erythromycin biosynthesis protein CIII-like C-terminal" evidence="2">
    <location>
        <begin position="300"/>
        <end position="404"/>
    </location>
</feature>
<dbReference type="EMBL" id="JACJSG010000063">
    <property type="protein sequence ID" value="MBD2504924.1"/>
    <property type="molecule type" value="Genomic_DNA"/>
</dbReference>
<protein>
    <submittedName>
        <fullName evidence="3">Glycosyltransferase family 1 protein</fullName>
    </submittedName>
</protein>
<dbReference type="Pfam" id="PF06722">
    <property type="entry name" value="EryCIII-like_C"/>
    <property type="match status" value="1"/>
</dbReference>
<organism evidence="3 4">
    <name type="scientific">Anabaena azotica FACHB-119</name>
    <dbReference type="NCBI Taxonomy" id="947527"/>
    <lineage>
        <taxon>Bacteria</taxon>
        <taxon>Bacillati</taxon>
        <taxon>Cyanobacteriota</taxon>
        <taxon>Cyanophyceae</taxon>
        <taxon>Nostocales</taxon>
        <taxon>Nostocaceae</taxon>
        <taxon>Anabaena</taxon>
        <taxon>Anabaena azotica</taxon>
    </lineage>
</organism>
<dbReference type="PANTHER" id="PTHR48050:SF13">
    <property type="entry name" value="STEROL 3-BETA-GLUCOSYLTRANSFERASE UGT80A2"/>
    <property type="match status" value="1"/>
</dbReference>
<proteinExistence type="predicted"/>
<dbReference type="CDD" id="cd03784">
    <property type="entry name" value="GT1_Gtf-like"/>
    <property type="match status" value="1"/>
</dbReference>
<comment type="caution">
    <text evidence="3">The sequence shown here is derived from an EMBL/GenBank/DDBJ whole genome shotgun (WGS) entry which is preliminary data.</text>
</comment>
<evidence type="ECO:0000313" key="4">
    <source>
        <dbReference type="Proteomes" id="UP000661112"/>
    </source>
</evidence>
<dbReference type="RefSeq" id="WP_190479202.1">
    <property type="nucleotide sequence ID" value="NZ_JACJSG010000063.1"/>
</dbReference>
<evidence type="ECO:0000259" key="2">
    <source>
        <dbReference type="Pfam" id="PF06722"/>
    </source>
</evidence>
<gene>
    <name evidence="3" type="ORF">H6G83_30720</name>
</gene>
<dbReference type="InterPro" id="IPR004276">
    <property type="entry name" value="GlycoTrans_28_N"/>
</dbReference>
<sequence>MRIAIIALGTQGDVQPYIALGAGLKKAGNLVRLVTHENFENLVSSHGIEFWPIKGNVQDVIQSEEMRGAVEKGDFLTVTLKMIKQGKQLAIDGAKEGLAACQGIDLVLAGMGGLYLGVSLAEKLGLPFVQAYVVPFTPTEAFPSVILPQSLSKLGGIFNRFSHHLTQQFVWQPSRLGDSQARKEVLDLPSAPFWGPYNSDILHKSPILYGFSPSVIPKPSDWDDKIHVTGYWFLDSASDWTPPSDLMAFLEDGPPPVYIGFGSMSNQDPGKTADLCLEALARTQQRAIFLSGWGGLYKEDLPDTVFMVNSIPHSWLFPRVGAVVHHGGAGTTAAGLRAGVPSIIIPFGADQLFWGKRVAELGVGPEPIPRKKLTVEGLTEAIQTAMTDQTMRQRAANLGSKIQAEDGIARAIAIIQDMEKPVASY</sequence>
<dbReference type="InterPro" id="IPR050426">
    <property type="entry name" value="Glycosyltransferase_28"/>
</dbReference>
<dbReference type="Pfam" id="PF03033">
    <property type="entry name" value="Glyco_transf_28"/>
    <property type="match status" value="1"/>
</dbReference>
<dbReference type="SUPFAM" id="SSF53756">
    <property type="entry name" value="UDP-Glycosyltransferase/glycogen phosphorylase"/>
    <property type="match status" value="1"/>
</dbReference>
<dbReference type="Proteomes" id="UP000661112">
    <property type="component" value="Unassembled WGS sequence"/>
</dbReference>
<dbReference type="PANTHER" id="PTHR48050">
    <property type="entry name" value="STEROL 3-BETA-GLUCOSYLTRANSFERASE"/>
    <property type="match status" value="1"/>
</dbReference>
<dbReference type="Gene3D" id="3.40.50.2000">
    <property type="entry name" value="Glycogen Phosphorylase B"/>
    <property type="match status" value="2"/>
</dbReference>